<dbReference type="Gene3D" id="3.20.20.80">
    <property type="entry name" value="Glycosidases"/>
    <property type="match status" value="1"/>
</dbReference>
<comment type="catalytic activity">
    <reaction evidence="8">
        <text>a 1,2-diacyl-sn-glycerol + UDP-alpha-D-glucose = a 1,2-diacyl-3-O-(beta-D-glucopyranosyl)-sn-glycerol + UDP + H(+)</text>
        <dbReference type="Rhea" id="RHEA:17285"/>
        <dbReference type="ChEBI" id="CHEBI:15378"/>
        <dbReference type="ChEBI" id="CHEBI:17815"/>
        <dbReference type="ChEBI" id="CHEBI:58223"/>
        <dbReference type="ChEBI" id="CHEBI:58885"/>
        <dbReference type="ChEBI" id="CHEBI:75799"/>
        <dbReference type="EC" id="2.4.1.336"/>
    </reaction>
</comment>
<keyword evidence="6 13" id="KW-1133">Transmembrane helix</keyword>
<dbReference type="InterPro" id="IPR001173">
    <property type="entry name" value="Glyco_trans_2-like"/>
</dbReference>
<evidence type="ECO:0000256" key="4">
    <source>
        <dbReference type="ARBA" id="ARBA00022692"/>
    </source>
</evidence>
<dbReference type="SUPFAM" id="SSF51445">
    <property type="entry name" value="(Trans)glycosidases"/>
    <property type="match status" value="1"/>
</dbReference>
<keyword evidence="5" id="KW-0460">Magnesium</keyword>
<feature type="transmembrane region" description="Helical" evidence="13">
    <location>
        <begin position="354"/>
        <end position="374"/>
    </location>
</feature>
<dbReference type="GO" id="GO:0005886">
    <property type="term" value="C:plasma membrane"/>
    <property type="evidence" value="ECO:0007669"/>
    <property type="project" value="TreeGrafter"/>
</dbReference>
<feature type="domain" description="Glycosyltransferase 2-like" evidence="14">
    <location>
        <begin position="467"/>
        <end position="639"/>
    </location>
</feature>
<dbReference type="GO" id="GO:0016758">
    <property type="term" value="F:hexosyltransferase activity"/>
    <property type="evidence" value="ECO:0007669"/>
    <property type="project" value="TreeGrafter"/>
</dbReference>
<evidence type="ECO:0000256" key="9">
    <source>
        <dbReference type="ARBA" id="ARBA00066964"/>
    </source>
</evidence>
<dbReference type="AlphaFoldDB" id="A7HQK0"/>
<evidence type="ECO:0000256" key="10">
    <source>
        <dbReference type="ARBA" id="ARBA00068721"/>
    </source>
</evidence>
<evidence type="ECO:0000259" key="14">
    <source>
        <dbReference type="Pfam" id="PF00535"/>
    </source>
</evidence>
<gene>
    <name evidence="15" type="ordered locus">Plav_0560</name>
</gene>
<protein>
    <recommendedName>
        <fullName evidence="10">Beta-monoglucosyldiacylglycerol synthase</fullName>
        <ecNumber evidence="9">2.4.1.336</ecNumber>
    </recommendedName>
    <alternativeName>
        <fullName evidence="11">UDP-glucose:1,2-diacylglycerol 3-beta-D-glucosyltransferase</fullName>
    </alternativeName>
</protein>
<name>A7HQK0_PARL1</name>
<feature type="transmembrane region" description="Helical" evidence="13">
    <location>
        <begin position="381"/>
        <end position="403"/>
    </location>
</feature>
<reference evidence="15 16" key="1">
    <citation type="journal article" date="2011" name="Stand. Genomic Sci.">
        <title>Complete genome sequence of Parvibaculum lavamentivorans type strain (DS-1(T)).</title>
        <authorList>
            <person name="Schleheck D."/>
            <person name="Weiss M."/>
            <person name="Pitluck S."/>
            <person name="Bruce D."/>
            <person name="Land M.L."/>
            <person name="Han S."/>
            <person name="Saunders E."/>
            <person name="Tapia R."/>
            <person name="Detter C."/>
            <person name="Brettin T."/>
            <person name="Han J."/>
            <person name="Woyke T."/>
            <person name="Goodwin L."/>
            <person name="Pennacchio L."/>
            <person name="Nolan M."/>
            <person name="Cook A.M."/>
            <person name="Kjelleberg S."/>
            <person name="Thomas T."/>
        </authorList>
    </citation>
    <scope>NUCLEOTIDE SEQUENCE [LARGE SCALE GENOMIC DNA]</scope>
    <source>
        <strain evidence="16">DS-1 / DSM 13023 / NCIMB 13966</strain>
    </source>
</reference>
<keyword evidence="3 15" id="KW-0808">Transferase</keyword>
<feature type="region of interest" description="Disordered" evidence="12">
    <location>
        <begin position="1"/>
        <end position="23"/>
    </location>
</feature>
<evidence type="ECO:0000256" key="3">
    <source>
        <dbReference type="ARBA" id="ARBA00022679"/>
    </source>
</evidence>
<evidence type="ECO:0000313" key="16">
    <source>
        <dbReference type="Proteomes" id="UP000006377"/>
    </source>
</evidence>
<evidence type="ECO:0000256" key="6">
    <source>
        <dbReference type="ARBA" id="ARBA00022989"/>
    </source>
</evidence>
<organism evidence="15 16">
    <name type="scientific">Parvibaculum lavamentivorans (strain DS-1 / DSM 13023 / NCIMB 13966)</name>
    <dbReference type="NCBI Taxonomy" id="402881"/>
    <lineage>
        <taxon>Bacteria</taxon>
        <taxon>Pseudomonadati</taxon>
        <taxon>Pseudomonadota</taxon>
        <taxon>Alphaproteobacteria</taxon>
        <taxon>Hyphomicrobiales</taxon>
        <taxon>Parvibaculaceae</taxon>
        <taxon>Parvibaculum</taxon>
    </lineage>
</organism>
<feature type="transmembrane region" description="Helical" evidence="13">
    <location>
        <begin position="721"/>
        <end position="751"/>
    </location>
</feature>
<evidence type="ECO:0000313" key="15">
    <source>
        <dbReference type="EMBL" id="ABS62183.1"/>
    </source>
</evidence>
<dbReference type="Pfam" id="PF00535">
    <property type="entry name" value="Glycos_transf_2"/>
    <property type="match status" value="1"/>
</dbReference>
<dbReference type="eggNOG" id="COG5309">
    <property type="taxonomic scope" value="Bacteria"/>
</dbReference>
<dbReference type="FunFam" id="3.90.550.10:FF:000164">
    <property type="entry name" value="Beta-(1-3)-glucosyl transferase"/>
    <property type="match status" value="1"/>
</dbReference>
<dbReference type="KEGG" id="pla:Plav_0560"/>
<evidence type="ECO:0000256" key="1">
    <source>
        <dbReference type="ARBA" id="ARBA00004141"/>
    </source>
</evidence>
<dbReference type="CAZy" id="GH17">
    <property type="family name" value="Glycoside Hydrolase Family 17"/>
</dbReference>
<proteinExistence type="predicted"/>
<dbReference type="HOGENOM" id="CLU_016454_0_0_5"/>
<keyword evidence="16" id="KW-1185">Reference proteome</keyword>
<dbReference type="RefSeq" id="WP_011995474.1">
    <property type="nucleotide sequence ID" value="NC_009719.1"/>
</dbReference>
<keyword evidence="2" id="KW-0328">Glycosyltransferase</keyword>
<evidence type="ECO:0000256" key="12">
    <source>
        <dbReference type="SAM" id="MobiDB-lite"/>
    </source>
</evidence>
<comment type="subcellular location">
    <subcellularLocation>
        <location evidence="1">Membrane</location>
        <topology evidence="1">Multi-pass membrane protein</topology>
    </subcellularLocation>
</comment>
<keyword evidence="7 13" id="KW-0472">Membrane</keyword>
<dbReference type="eggNOG" id="COG1215">
    <property type="taxonomic scope" value="Bacteria"/>
</dbReference>
<sequence>MMDRPDPASLPAEPSPDAPKDNPRSWRHSVFVRQAAFFFIVLPLVIAANLAVWAAFNQPHHAEAWTGEIVGLSYSPYRQGQDPTQNRHPSVAQMEEDMVQLSGTVQAIRTYSVIRGQENIPELAAKYGLSVAVGAWIGPDLERNERELEVLISLAPRRNVVRVLVGNEALLRNDLPVEDLIEYIKRAKEKIWKPLSTAEPPHIWLNNPDLVDAVDYIAVQLLPYWEGIPINEAVNSVFERLDELREAYPGKPIVVTEVGWPSRGKIIPRRPYPGLPEWELKTEAVPSLVNQATFMREFLNRAKAEDITYYVMEAFDQPWKAAEEGAAGAFWGIYNADRQPKFPMAGSISEAPEWRFWASLAAGLALVPAMLFMLRQRHVRPVGVVFFAVLTQIAGSAIAWAGLSVTGLYFTWVGITVWSFLFFAQGLLLIVLLAEAIEFVEVIWTRHGSRHFKPFDENAVSPTAMVSIHVPIHNEPPEMVRETLQALANLDYDNYEVLVLDNNTVDPEVWQPVRDYCAQLGPRFRFFHLENWPGFKAGALNFGLEKTAEEAEIIAVIDSDYQVEPSWLKVLVPYFDKQDVGFVQGPQDYRDRHESAFKNMAYWEYAGFFHIGMVQRNNFNAIIQHGTMTQVRKSALKRVGGWAEWCICEDAELGIKLYRAGYDSVYVNHSFGRGLTPDTLSGYITQRFRWAYGAVQIVKHHWDALAPWASSKKGLTGAQRYYFLAGWLPWFADGLALLFTTASIVLSAWALYQPHMVSLPVAAFLIPTIGSFVFKFVRSLWLYAVRVRDCSFIESLGAGVAALGLTHTVAKAMLNGMITTSKPFIRTPKCEDKPPLAAAFIQVREETVMLVLLWGLTAGFLLSPDFADSQSRLWVGVLLVQSVPYASAVLLSLINVMPSLFRRKKKEEPAGVLSPAE</sequence>
<evidence type="ECO:0000256" key="7">
    <source>
        <dbReference type="ARBA" id="ARBA00023136"/>
    </source>
</evidence>
<feature type="transmembrane region" description="Helical" evidence="13">
    <location>
        <begin position="35"/>
        <end position="56"/>
    </location>
</feature>
<dbReference type="PANTHER" id="PTHR43867">
    <property type="entry name" value="CELLULOSE SYNTHASE CATALYTIC SUBUNIT A [UDP-FORMING]"/>
    <property type="match status" value="1"/>
</dbReference>
<evidence type="ECO:0000256" key="13">
    <source>
        <dbReference type="SAM" id="Phobius"/>
    </source>
</evidence>
<accession>A7HQK0</accession>
<dbReference type="InterPro" id="IPR050321">
    <property type="entry name" value="Glycosyltr_2/OpgH_subfam"/>
</dbReference>
<dbReference type="InterPro" id="IPR017853">
    <property type="entry name" value="GH"/>
</dbReference>
<dbReference type="EMBL" id="CP000774">
    <property type="protein sequence ID" value="ABS62183.1"/>
    <property type="molecule type" value="Genomic_DNA"/>
</dbReference>
<feature type="transmembrane region" description="Helical" evidence="13">
    <location>
        <begin position="409"/>
        <end position="434"/>
    </location>
</feature>
<dbReference type="Gene3D" id="3.90.550.10">
    <property type="entry name" value="Spore Coat Polysaccharide Biosynthesis Protein SpsA, Chain A"/>
    <property type="match status" value="1"/>
</dbReference>
<dbReference type="Proteomes" id="UP000006377">
    <property type="component" value="Chromosome"/>
</dbReference>
<evidence type="ECO:0000256" key="11">
    <source>
        <dbReference type="ARBA" id="ARBA00078564"/>
    </source>
</evidence>
<feature type="transmembrane region" description="Helical" evidence="13">
    <location>
        <begin position="873"/>
        <end position="896"/>
    </location>
</feature>
<dbReference type="SUPFAM" id="SSF53448">
    <property type="entry name" value="Nucleotide-diphospho-sugar transferases"/>
    <property type="match status" value="1"/>
</dbReference>
<dbReference type="InterPro" id="IPR029044">
    <property type="entry name" value="Nucleotide-diphossugar_trans"/>
</dbReference>
<evidence type="ECO:0000256" key="2">
    <source>
        <dbReference type="ARBA" id="ARBA00022676"/>
    </source>
</evidence>
<keyword evidence="4 13" id="KW-0812">Transmembrane</keyword>
<dbReference type="PANTHER" id="PTHR43867:SF4">
    <property type="entry name" value="BETA-(1-3)-GLUCOSYL TRANSFERASE"/>
    <property type="match status" value="1"/>
</dbReference>
<evidence type="ECO:0000256" key="5">
    <source>
        <dbReference type="ARBA" id="ARBA00022842"/>
    </source>
</evidence>
<evidence type="ECO:0000256" key="8">
    <source>
        <dbReference type="ARBA" id="ARBA00053004"/>
    </source>
</evidence>
<dbReference type="EC" id="2.4.1.336" evidence="9"/>
<dbReference type="CAZy" id="GT2">
    <property type="family name" value="Glycosyltransferase Family 2"/>
</dbReference>
<feature type="transmembrane region" description="Helical" evidence="13">
    <location>
        <begin position="848"/>
        <end position="867"/>
    </location>
</feature>
<dbReference type="STRING" id="402881.Plav_0560"/>
<feature type="transmembrane region" description="Helical" evidence="13">
    <location>
        <begin position="757"/>
        <end position="777"/>
    </location>
</feature>